<dbReference type="AlphaFoldDB" id="A0A7W9EDW8"/>
<name>A0A7W9EDW8_9SPHN</name>
<protein>
    <recommendedName>
        <fullName evidence="5">DUF3426 domain-containing protein</fullName>
    </recommendedName>
</protein>
<sequence length="211" mass="22171">MLDSPASAETAALPAPEPQPFAASPAPSMPAPPPLPEIDRPSLAASTAPQAEEPGYDAFAHEPPFKPRRNPARRWTFAAAAAAVVMVGGLGAVQFFGTPGLASWLGLQSAEVDIPLQLDVPRKPIRTQQPSGNELFAVSGRIINPTDQAQIVPDILAELRDSSGRVVYGWRITPPVRRLPPKGSAPFDSAEMDVPRTADSLNLSFSGAPAG</sequence>
<evidence type="ECO:0000256" key="2">
    <source>
        <dbReference type="SAM" id="Phobius"/>
    </source>
</evidence>
<dbReference type="Proteomes" id="UP000549617">
    <property type="component" value="Unassembled WGS sequence"/>
</dbReference>
<dbReference type="EMBL" id="JACIJC010000001">
    <property type="protein sequence ID" value="MBB5684066.1"/>
    <property type="molecule type" value="Genomic_DNA"/>
</dbReference>
<evidence type="ECO:0000313" key="4">
    <source>
        <dbReference type="Proteomes" id="UP000549617"/>
    </source>
</evidence>
<accession>A0A7W9EDW8</accession>
<evidence type="ECO:0000313" key="3">
    <source>
        <dbReference type="EMBL" id="MBB5684066.1"/>
    </source>
</evidence>
<comment type="caution">
    <text evidence="3">The sequence shown here is derived from an EMBL/GenBank/DDBJ whole genome shotgun (WGS) entry which is preliminary data.</text>
</comment>
<feature type="transmembrane region" description="Helical" evidence="2">
    <location>
        <begin position="75"/>
        <end position="97"/>
    </location>
</feature>
<feature type="compositionally biased region" description="Pro residues" evidence="1">
    <location>
        <begin position="27"/>
        <end position="36"/>
    </location>
</feature>
<evidence type="ECO:0008006" key="5">
    <source>
        <dbReference type="Google" id="ProtNLM"/>
    </source>
</evidence>
<feature type="region of interest" description="Disordered" evidence="1">
    <location>
        <begin position="1"/>
        <end position="67"/>
    </location>
</feature>
<organism evidence="3 4">
    <name type="scientific">Sphingobium boeckii</name>
    <dbReference type="NCBI Taxonomy" id="1082345"/>
    <lineage>
        <taxon>Bacteria</taxon>
        <taxon>Pseudomonadati</taxon>
        <taxon>Pseudomonadota</taxon>
        <taxon>Alphaproteobacteria</taxon>
        <taxon>Sphingomonadales</taxon>
        <taxon>Sphingomonadaceae</taxon>
        <taxon>Sphingobium</taxon>
    </lineage>
</organism>
<gene>
    <name evidence="3" type="ORF">FHS49_000057</name>
</gene>
<keyword evidence="2" id="KW-0472">Membrane</keyword>
<evidence type="ECO:0000256" key="1">
    <source>
        <dbReference type="SAM" id="MobiDB-lite"/>
    </source>
</evidence>
<keyword evidence="2" id="KW-0812">Transmembrane</keyword>
<reference evidence="3 4" key="1">
    <citation type="submission" date="2020-08" db="EMBL/GenBank/DDBJ databases">
        <title>Genomic Encyclopedia of Type Strains, Phase IV (KMG-IV): sequencing the most valuable type-strain genomes for metagenomic binning, comparative biology and taxonomic classification.</title>
        <authorList>
            <person name="Goeker M."/>
        </authorList>
    </citation>
    <scope>NUCLEOTIDE SEQUENCE [LARGE SCALE GENOMIC DNA]</scope>
    <source>
        <strain evidence="3 4">DSM 25079</strain>
    </source>
</reference>
<proteinExistence type="predicted"/>
<keyword evidence="2" id="KW-1133">Transmembrane helix</keyword>
<keyword evidence="4" id="KW-1185">Reference proteome</keyword>